<dbReference type="InterPro" id="IPR027410">
    <property type="entry name" value="TCP-1-like_intermed_sf"/>
</dbReference>
<feature type="region of interest" description="Disordered" evidence="11">
    <location>
        <begin position="530"/>
        <end position="561"/>
    </location>
</feature>
<dbReference type="InterPro" id="IPR027413">
    <property type="entry name" value="GROEL-like_equatorial_sf"/>
</dbReference>
<evidence type="ECO:0000256" key="6">
    <source>
        <dbReference type="ARBA" id="ARBA00022840"/>
    </source>
</evidence>
<dbReference type="CDD" id="cd03337">
    <property type="entry name" value="TCP1_gamma"/>
    <property type="match status" value="1"/>
</dbReference>
<evidence type="ECO:0000256" key="1">
    <source>
        <dbReference type="ARBA" id="ARBA00004496"/>
    </source>
</evidence>
<dbReference type="GO" id="GO:0051082">
    <property type="term" value="F:unfolded protein binding"/>
    <property type="evidence" value="ECO:0007669"/>
    <property type="project" value="InterPro"/>
</dbReference>
<dbReference type="Pfam" id="PF00118">
    <property type="entry name" value="Cpn60_TCP1"/>
    <property type="match status" value="1"/>
</dbReference>
<dbReference type="PROSITE" id="PS00751">
    <property type="entry name" value="TCP1_2"/>
    <property type="match status" value="1"/>
</dbReference>
<dbReference type="InterPro" id="IPR027409">
    <property type="entry name" value="GroEL-like_apical_dom_sf"/>
</dbReference>
<dbReference type="InterPro" id="IPR002423">
    <property type="entry name" value="Cpn60/GroEL/TCP-1"/>
</dbReference>
<keyword evidence="6 9" id="KW-0067">ATP-binding</keyword>
<keyword evidence="5 9" id="KW-0547">Nucleotide-binding</keyword>
<comment type="caution">
    <text evidence="12">The sequence shown here is derived from an EMBL/GenBank/DDBJ whole genome shotgun (WGS) entry which is preliminary data.</text>
</comment>
<dbReference type="SUPFAM" id="SSF52029">
    <property type="entry name" value="GroEL apical domain-like"/>
    <property type="match status" value="1"/>
</dbReference>
<gene>
    <name evidence="12" type="ORF">WJX81_001896</name>
</gene>
<dbReference type="SUPFAM" id="SSF54849">
    <property type="entry name" value="GroEL-intermediate domain like"/>
    <property type="match status" value="1"/>
</dbReference>
<evidence type="ECO:0000256" key="7">
    <source>
        <dbReference type="ARBA" id="ARBA00023186"/>
    </source>
</evidence>
<dbReference type="GO" id="GO:0005832">
    <property type="term" value="C:chaperonin-containing T-complex"/>
    <property type="evidence" value="ECO:0007669"/>
    <property type="project" value="UniProtKB-ARBA"/>
</dbReference>
<protein>
    <recommendedName>
        <fullName evidence="3 10">T-complex protein 1 subunit gamma</fullName>
    </recommendedName>
</protein>
<comment type="subcellular location">
    <subcellularLocation>
        <location evidence="1">Cytoplasm</location>
    </subcellularLocation>
</comment>
<dbReference type="InterPro" id="IPR054827">
    <property type="entry name" value="thermosome_alpha"/>
</dbReference>
<evidence type="ECO:0000256" key="2">
    <source>
        <dbReference type="ARBA" id="ARBA00008020"/>
    </source>
</evidence>
<sequence length="561" mass="60861">MQVPVAAVLQANTKREQGKKAQYGNIMAAKAVADIVRTTLGPRAMLKMLLDASGGIILTNDGNAILREIDVSHPAAKSIIELSRTQDEEVGDGTTSVIILGGEMLHAAEPFLERNLHPTVIIRGYVRALEDAVKIVDELAFPIDISDRKQMLKIIASCIGTKFTSRFGTLMPELALDAVQTVAVQAPGGAREIDIKKYAKVEKLPGGSIEDCKVLAGVMFQKDVTAPGRMRRKIRKPRVLLLDCPLEYKKGENQTNVELTREEDWATLLKLEEEAVERQCAEIIRHKPDLVITEKGLSDLAMHFLTKAGISAIRRLRKTDNNRIARATGATIVHRVEEIRSSDIGTRAGLFEVLKLGDEFFTFIVDCEDPKACTILLRGASKDVLNEVERNLHDAMGVARNVMMDPRLVPGGGAVEMAVSRGLSDRAAAVAGPEQGPYRAVGAALEVIPRTLAQNCGANIIRVLTKLRAQHAEPGNAGATFGIDGITGAIVDMKELGVWEPYEVKTQTIKTAVESAMLLLRIDDIVSGIQKKDKTAPGQSKPSGPQAEDPDQVDSEAMLPD</sequence>
<evidence type="ECO:0000256" key="8">
    <source>
        <dbReference type="ARBA" id="ARBA00024677"/>
    </source>
</evidence>
<dbReference type="NCBIfam" id="TIGR02344">
    <property type="entry name" value="chap_CCT_gamma"/>
    <property type="match status" value="1"/>
</dbReference>
<dbReference type="FunFam" id="3.50.7.10:FF:000005">
    <property type="entry name" value="T-complex protein 1 subunit gamma"/>
    <property type="match status" value="1"/>
</dbReference>
<dbReference type="GO" id="GO:0140662">
    <property type="term" value="F:ATP-dependent protein folding chaperone"/>
    <property type="evidence" value="ECO:0007669"/>
    <property type="project" value="InterPro"/>
</dbReference>
<dbReference type="InterPro" id="IPR017998">
    <property type="entry name" value="Chaperone_TCP-1"/>
</dbReference>
<dbReference type="FunFam" id="1.10.560.10:FF:000073">
    <property type="entry name" value="T-complex protein 1 subunit gamma"/>
    <property type="match status" value="1"/>
</dbReference>
<dbReference type="AlphaFoldDB" id="A0AAW1SJR9"/>
<evidence type="ECO:0000256" key="4">
    <source>
        <dbReference type="ARBA" id="ARBA00022490"/>
    </source>
</evidence>
<dbReference type="EMBL" id="JALJOU010000002">
    <property type="protein sequence ID" value="KAK9845767.1"/>
    <property type="molecule type" value="Genomic_DNA"/>
</dbReference>
<evidence type="ECO:0000256" key="5">
    <source>
        <dbReference type="ARBA" id="ARBA00022741"/>
    </source>
</evidence>
<dbReference type="InterPro" id="IPR002194">
    <property type="entry name" value="Chaperonin_TCP-1_CS"/>
</dbReference>
<proteinExistence type="inferred from homology"/>
<accession>A0AAW1SJR9</accession>
<dbReference type="PROSITE" id="PS00750">
    <property type="entry name" value="TCP1_1"/>
    <property type="match status" value="1"/>
</dbReference>
<organism evidence="12 13">
    <name type="scientific">Elliptochloris bilobata</name>
    <dbReference type="NCBI Taxonomy" id="381761"/>
    <lineage>
        <taxon>Eukaryota</taxon>
        <taxon>Viridiplantae</taxon>
        <taxon>Chlorophyta</taxon>
        <taxon>core chlorophytes</taxon>
        <taxon>Trebouxiophyceae</taxon>
        <taxon>Trebouxiophyceae incertae sedis</taxon>
        <taxon>Elliptochloris clade</taxon>
        <taxon>Elliptochloris</taxon>
    </lineage>
</organism>
<dbReference type="FunFam" id="1.10.560.10:FF:000037">
    <property type="entry name" value="T-complex protein 1 subunit gamma"/>
    <property type="match status" value="1"/>
</dbReference>
<dbReference type="PRINTS" id="PR00304">
    <property type="entry name" value="TCOMPLEXTCP1"/>
</dbReference>
<evidence type="ECO:0000313" key="12">
    <source>
        <dbReference type="EMBL" id="KAK9845767.1"/>
    </source>
</evidence>
<dbReference type="NCBIfam" id="NF041082">
    <property type="entry name" value="thermosome_alpha"/>
    <property type="match status" value="1"/>
</dbReference>
<keyword evidence="7 9" id="KW-0143">Chaperone</keyword>
<keyword evidence="4" id="KW-0963">Cytoplasm</keyword>
<keyword evidence="13" id="KW-1185">Reference proteome</keyword>
<comment type="similarity">
    <text evidence="2 9">Belongs to the TCP-1 chaperonin family.</text>
</comment>
<dbReference type="PANTHER" id="PTHR11353">
    <property type="entry name" value="CHAPERONIN"/>
    <property type="match status" value="1"/>
</dbReference>
<name>A0AAW1SJR9_9CHLO</name>
<dbReference type="InterPro" id="IPR053374">
    <property type="entry name" value="TCP-1_chaperonin"/>
</dbReference>
<evidence type="ECO:0000313" key="13">
    <source>
        <dbReference type="Proteomes" id="UP001445335"/>
    </source>
</evidence>
<dbReference type="InterPro" id="IPR012719">
    <property type="entry name" value="Chap_CCT_gamma"/>
</dbReference>
<evidence type="ECO:0000256" key="3">
    <source>
        <dbReference type="ARBA" id="ARBA00017187"/>
    </source>
</evidence>
<evidence type="ECO:0000256" key="10">
    <source>
        <dbReference type="RuleBase" id="RU004191"/>
    </source>
</evidence>
<evidence type="ECO:0000256" key="9">
    <source>
        <dbReference type="RuleBase" id="RU004187"/>
    </source>
</evidence>
<dbReference type="SUPFAM" id="SSF48592">
    <property type="entry name" value="GroEL equatorial domain-like"/>
    <property type="match status" value="1"/>
</dbReference>
<dbReference type="Gene3D" id="3.50.7.10">
    <property type="entry name" value="GroEL"/>
    <property type="match status" value="1"/>
</dbReference>
<dbReference type="GO" id="GO:0005524">
    <property type="term" value="F:ATP binding"/>
    <property type="evidence" value="ECO:0007669"/>
    <property type="project" value="UniProtKB-KW"/>
</dbReference>
<comment type="function">
    <text evidence="8">Molecular chaperone; assists the folding of proteins upon ATP hydrolysis. Known to play a role, in vitro, in the folding of actin and tubulin.</text>
</comment>
<dbReference type="PROSITE" id="PS00995">
    <property type="entry name" value="TCP1_3"/>
    <property type="match status" value="1"/>
</dbReference>
<evidence type="ECO:0000256" key="11">
    <source>
        <dbReference type="SAM" id="MobiDB-lite"/>
    </source>
</evidence>
<dbReference type="Proteomes" id="UP001445335">
    <property type="component" value="Unassembled WGS sequence"/>
</dbReference>
<dbReference type="NCBIfam" id="NF041083">
    <property type="entry name" value="thermosome_beta"/>
    <property type="match status" value="1"/>
</dbReference>
<reference evidence="12 13" key="1">
    <citation type="journal article" date="2024" name="Nat. Commun.">
        <title>Phylogenomics reveals the evolutionary origins of lichenization in chlorophyte algae.</title>
        <authorList>
            <person name="Puginier C."/>
            <person name="Libourel C."/>
            <person name="Otte J."/>
            <person name="Skaloud P."/>
            <person name="Haon M."/>
            <person name="Grisel S."/>
            <person name="Petersen M."/>
            <person name="Berrin J.G."/>
            <person name="Delaux P.M."/>
            <person name="Dal Grande F."/>
            <person name="Keller J."/>
        </authorList>
    </citation>
    <scope>NUCLEOTIDE SEQUENCE [LARGE SCALE GENOMIC DNA]</scope>
    <source>
        <strain evidence="12 13">SAG 245.80</strain>
    </source>
</reference>
<dbReference type="Gene3D" id="3.30.260.10">
    <property type="entry name" value="TCP-1-like chaperonin intermediate domain"/>
    <property type="match status" value="1"/>
</dbReference>
<dbReference type="GO" id="GO:0016887">
    <property type="term" value="F:ATP hydrolysis activity"/>
    <property type="evidence" value="ECO:0007669"/>
    <property type="project" value="InterPro"/>
</dbReference>
<dbReference type="Gene3D" id="1.10.560.10">
    <property type="entry name" value="GroEL-like equatorial domain"/>
    <property type="match status" value="1"/>
</dbReference>